<name>A0A976YE39_9CAUD</name>
<sequence length="154" mass="17685">MPERVTKEEKLVSLAIEKARKTKEMLSQKDRENVESTQVIPNEMKIEIEKVKRPKAQSVKVKNQTQKKEGYGLAGESLKKQSTRTLNIEKFIGRRGDVDELKRMLEKEFGKIKDGSTSSYNPSFIIPIDLIVYVESTKGDSENYTINAIEFMKK</sequence>
<reference evidence="1 2" key="1">
    <citation type="submission" date="2022-05" db="EMBL/GenBank/DDBJ databases">
        <title>Diverse viruses of marine archaea discovered using metagenomics.</title>
        <authorList>
            <person name="Zhou Y."/>
        </authorList>
    </citation>
    <scope>NUCLEOTIDE SEQUENCE [LARGE SCALE GENOMIC DNA]</scope>
    <source>
        <strain evidence="1">YSH_150918</strain>
    </source>
</reference>
<keyword evidence="2" id="KW-1185">Reference proteome</keyword>
<dbReference type="Proteomes" id="UP001157002">
    <property type="component" value="Segment"/>
</dbReference>
<dbReference type="EMBL" id="ON649702">
    <property type="protein sequence ID" value="UVF62573.1"/>
    <property type="molecule type" value="Genomic_DNA"/>
</dbReference>
<evidence type="ECO:0000313" key="2">
    <source>
        <dbReference type="Proteomes" id="UP001157002"/>
    </source>
</evidence>
<organism evidence="1 2">
    <name type="scientific">Poseidoniales virus YSH_150918</name>
    <dbReference type="NCBI Taxonomy" id="3071324"/>
    <lineage>
        <taxon>Viruses</taxon>
        <taxon>Duplodnaviria</taxon>
        <taxon>Heunggongvirae</taxon>
        <taxon>Uroviricota</taxon>
        <taxon>Caudoviricetes</taxon>
        <taxon>Magrovirales</taxon>
        <taxon>Aoguangviridae</taxon>
        <taxon>Aobingvirus</taxon>
        <taxon>Aobingvirus yangshanense</taxon>
    </lineage>
</organism>
<accession>A0A976YE39</accession>
<dbReference type="KEGG" id="vg:80545125"/>
<proteinExistence type="predicted"/>
<dbReference type="RefSeq" id="YP_010806164.1">
    <property type="nucleotide sequence ID" value="NC_077214.1"/>
</dbReference>
<evidence type="ECO:0000313" key="1">
    <source>
        <dbReference type="EMBL" id="UVF62573.1"/>
    </source>
</evidence>
<protein>
    <submittedName>
        <fullName evidence="1">Uncharacterized protein</fullName>
    </submittedName>
</protein>
<dbReference type="GeneID" id="80545125"/>